<dbReference type="RefSeq" id="WP_345476026.1">
    <property type="nucleotide sequence ID" value="NZ_BAABKY010000001.1"/>
</dbReference>
<keyword evidence="2" id="KW-1185">Reference proteome</keyword>
<name>A0ABP9L7K1_9GAMM</name>
<organism evidence="1 2">
    <name type="scientific">Lysobacter panacisoli</name>
    <dbReference type="NCBI Taxonomy" id="1255263"/>
    <lineage>
        <taxon>Bacteria</taxon>
        <taxon>Pseudomonadati</taxon>
        <taxon>Pseudomonadota</taxon>
        <taxon>Gammaproteobacteria</taxon>
        <taxon>Lysobacterales</taxon>
        <taxon>Lysobacteraceae</taxon>
        <taxon>Lysobacter</taxon>
    </lineage>
</organism>
<evidence type="ECO:0000313" key="2">
    <source>
        <dbReference type="Proteomes" id="UP001501083"/>
    </source>
</evidence>
<dbReference type="Proteomes" id="UP001501083">
    <property type="component" value="Unassembled WGS sequence"/>
</dbReference>
<dbReference type="EMBL" id="BAABKY010000001">
    <property type="protein sequence ID" value="GAA5070571.1"/>
    <property type="molecule type" value="Genomic_DNA"/>
</dbReference>
<dbReference type="SUPFAM" id="SSF53335">
    <property type="entry name" value="S-adenosyl-L-methionine-dependent methyltransferases"/>
    <property type="match status" value="1"/>
</dbReference>
<evidence type="ECO:0000313" key="1">
    <source>
        <dbReference type="EMBL" id="GAA5070571.1"/>
    </source>
</evidence>
<reference evidence="2" key="1">
    <citation type="journal article" date="2019" name="Int. J. Syst. Evol. Microbiol.">
        <title>The Global Catalogue of Microorganisms (GCM) 10K type strain sequencing project: providing services to taxonomists for standard genome sequencing and annotation.</title>
        <authorList>
            <consortium name="The Broad Institute Genomics Platform"/>
            <consortium name="The Broad Institute Genome Sequencing Center for Infectious Disease"/>
            <person name="Wu L."/>
            <person name="Ma J."/>
        </authorList>
    </citation>
    <scope>NUCLEOTIDE SEQUENCE [LARGE SCALE GENOMIC DNA]</scope>
    <source>
        <strain evidence="2">JCM 19212</strain>
    </source>
</reference>
<proteinExistence type="predicted"/>
<dbReference type="InterPro" id="IPR029063">
    <property type="entry name" value="SAM-dependent_MTases_sf"/>
</dbReference>
<dbReference type="Gene3D" id="3.40.50.150">
    <property type="entry name" value="Vaccinia Virus protein VP39"/>
    <property type="match status" value="1"/>
</dbReference>
<comment type="caution">
    <text evidence="1">The sequence shown here is derived from an EMBL/GenBank/DDBJ whole genome shotgun (WGS) entry which is preliminary data.</text>
</comment>
<dbReference type="Pfam" id="PF13489">
    <property type="entry name" value="Methyltransf_23"/>
    <property type="match status" value="1"/>
</dbReference>
<protein>
    <recommendedName>
        <fullName evidence="3">Class I SAM-dependent methyltransferase</fullName>
    </recommendedName>
</protein>
<sequence>MDYFSCSSCDFIFADPELLRSVDAGEPLRRYDAEYWQNELASARERSFGSSLARAAEAILYCRIPVNRFIDVGTGPGYLLDAMSTYLPSHRDRFFGVEKFPPADGYCTSHPNYLRADLRDVGMPFECGVCIEVIEHLTPAMAANLASALAASSVPGSLFLFNTGLTEYVRKEDPGYLDPYGRGHITSWSVTAARKVFEKEGFVVHPVPGKTWAFVVEKPGPKTSGTVRDRIWTAPAENRQLLTDPAMGEVMYILGRESALAY</sequence>
<evidence type="ECO:0008006" key="3">
    <source>
        <dbReference type="Google" id="ProtNLM"/>
    </source>
</evidence>
<accession>A0ABP9L7K1</accession>
<gene>
    <name evidence="1" type="ORF">GCM10025759_08720</name>
</gene>